<reference evidence="1" key="2">
    <citation type="journal article" date="2024" name="Plant">
        <title>Genomic evolution and insights into agronomic trait innovations of Sesamum species.</title>
        <authorList>
            <person name="Miao H."/>
            <person name="Wang L."/>
            <person name="Qu L."/>
            <person name="Liu H."/>
            <person name="Sun Y."/>
            <person name="Le M."/>
            <person name="Wang Q."/>
            <person name="Wei S."/>
            <person name="Zheng Y."/>
            <person name="Lin W."/>
            <person name="Duan Y."/>
            <person name="Cao H."/>
            <person name="Xiong S."/>
            <person name="Wang X."/>
            <person name="Wei L."/>
            <person name="Li C."/>
            <person name="Ma Q."/>
            <person name="Ju M."/>
            <person name="Zhao R."/>
            <person name="Li G."/>
            <person name="Mu C."/>
            <person name="Tian Q."/>
            <person name="Mei H."/>
            <person name="Zhang T."/>
            <person name="Gao T."/>
            <person name="Zhang H."/>
        </authorList>
    </citation>
    <scope>NUCLEOTIDE SEQUENCE</scope>
    <source>
        <strain evidence="1">G01</strain>
    </source>
</reference>
<name>A0AAW2ITV7_9LAMI</name>
<comment type="caution">
    <text evidence="1">The sequence shown here is derived from an EMBL/GenBank/DDBJ whole genome shotgun (WGS) entry which is preliminary data.</text>
</comment>
<dbReference type="EMBL" id="JACGWK010001631">
    <property type="protein sequence ID" value="KAL0284778.1"/>
    <property type="molecule type" value="Genomic_DNA"/>
</dbReference>
<organism evidence="1">
    <name type="scientific">Sesamum angustifolium</name>
    <dbReference type="NCBI Taxonomy" id="2727405"/>
    <lineage>
        <taxon>Eukaryota</taxon>
        <taxon>Viridiplantae</taxon>
        <taxon>Streptophyta</taxon>
        <taxon>Embryophyta</taxon>
        <taxon>Tracheophyta</taxon>
        <taxon>Spermatophyta</taxon>
        <taxon>Magnoliopsida</taxon>
        <taxon>eudicotyledons</taxon>
        <taxon>Gunneridae</taxon>
        <taxon>Pentapetalae</taxon>
        <taxon>asterids</taxon>
        <taxon>lamiids</taxon>
        <taxon>Lamiales</taxon>
        <taxon>Pedaliaceae</taxon>
        <taxon>Sesamum</taxon>
    </lineage>
</organism>
<reference evidence="1" key="1">
    <citation type="submission" date="2020-06" db="EMBL/GenBank/DDBJ databases">
        <authorList>
            <person name="Li T."/>
            <person name="Hu X."/>
            <person name="Zhang T."/>
            <person name="Song X."/>
            <person name="Zhang H."/>
            <person name="Dai N."/>
            <person name="Sheng W."/>
            <person name="Hou X."/>
            <person name="Wei L."/>
        </authorList>
    </citation>
    <scope>NUCLEOTIDE SEQUENCE</scope>
    <source>
        <strain evidence="1">G01</strain>
        <tissue evidence="1">Leaf</tissue>
    </source>
</reference>
<proteinExistence type="predicted"/>
<gene>
    <name evidence="1" type="ORF">Sangu_2808600</name>
</gene>
<dbReference type="AlphaFoldDB" id="A0AAW2ITV7"/>
<protein>
    <submittedName>
        <fullName evidence="1">Uncharacterized protein</fullName>
    </submittedName>
</protein>
<evidence type="ECO:0000313" key="1">
    <source>
        <dbReference type="EMBL" id="KAL0284778.1"/>
    </source>
</evidence>
<sequence>MVEPWAGWTLGQSFVLIKRLRLSKQLSTWLWEVLAMLAPRKQLKDIYLPSVEGQ</sequence>
<accession>A0AAW2ITV7</accession>